<proteinExistence type="predicted"/>
<dbReference type="PANTHER" id="PTHR43377:SF2">
    <property type="entry name" value="BINDING ROSSMANN FOLD OXIDOREDUCTASE, PUTATIVE (AFU_ORTHOLOGUE AFUA_4G00560)-RELATED"/>
    <property type="match status" value="1"/>
</dbReference>
<evidence type="ECO:0000259" key="1">
    <source>
        <dbReference type="Pfam" id="PF01408"/>
    </source>
</evidence>
<feature type="domain" description="Gfo/Idh/MocA-like oxidoreductase C-terminal" evidence="2">
    <location>
        <begin position="184"/>
        <end position="444"/>
    </location>
</feature>
<evidence type="ECO:0000313" key="4">
    <source>
        <dbReference type="Proteomes" id="UP000295438"/>
    </source>
</evidence>
<reference evidence="3 4" key="1">
    <citation type="submission" date="2019-03" db="EMBL/GenBank/DDBJ databases">
        <title>Algoriphagus aquimaris sp. nov., isolated form marine sediment in Pohang, Korea.</title>
        <authorList>
            <person name="Kim J."/>
            <person name="Yoon S.-H."/>
            <person name="Lee S.-S."/>
        </authorList>
    </citation>
    <scope>NUCLEOTIDE SEQUENCE [LARGE SCALE GENOMIC DNA]</scope>
    <source>
        <strain evidence="3 4">F21</strain>
    </source>
</reference>
<dbReference type="Proteomes" id="UP000295438">
    <property type="component" value="Unassembled WGS sequence"/>
</dbReference>
<dbReference type="InterPro" id="IPR004104">
    <property type="entry name" value="Gfo/Idh/MocA-like_OxRdtase_C"/>
</dbReference>
<sequence length="459" mass="52626">MMNPKDAQSRRDFIALTGGLLAGSMFVHPVAEALSLFEKEKKNQKMRLALVGTGIRGTTMFGRDVVRAYGDLVEFVGLCDINEGRLRYGREFIGVDCPVFTDGDQMIEETKPDVLIVTTMDSTHHEYIIKGLENGIHVISEKPMTTDEFKCQAILDAERKSGKKLIVTFNYRYSPHRQRMYEILRAGDIGELTSVDFHWYLDVYHGADYFRRWHRRKEFGGTLLVHKSTHHFDLLNWWIDSDPEEVFAFGELEFYGKNGPFRGKNCRTCPHKDNCDFFWDITRNGHLKKLYVDNAQYDGYDRDGCVFREDVDIYDKMAVQIKYKNKVQVSYSLTTYSPYEGYRIAFNGTKGRLEAWIKERQPWEEKAEDVLYLTTNFGERKEIVIPHGGGGHGGGDTRLKDKLFKDPEMADPWRQSAGSRDGAMSILVGIAARNSIESKKPVKIADLTDIELKESGRGV</sequence>
<dbReference type="Gene3D" id="3.40.50.720">
    <property type="entry name" value="NAD(P)-binding Rossmann-like Domain"/>
    <property type="match status" value="1"/>
</dbReference>
<protein>
    <submittedName>
        <fullName evidence="3">Gfo/Idh/MocA family oxidoreductase</fullName>
    </submittedName>
</protein>
<dbReference type="SUPFAM" id="SSF51735">
    <property type="entry name" value="NAD(P)-binding Rossmann-fold domains"/>
    <property type="match status" value="1"/>
</dbReference>
<dbReference type="RefSeq" id="WP_133391679.1">
    <property type="nucleotide sequence ID" value="NZ_SMUW01000037.1"/>
</dbReference>
<evidence type="ECO:0000313" key="3">
    <source>
        <dbReference type="EMBL" id="TDK41539.1"/>
    </source>
</evidence>
<evidence type="ECO:0000259" key="2">
    <source>
        <dbReference type="Pfam" id="PF02894"/>
    </source>
</evidence>
<feature type="domain" description="Gfo/Idh/MocA-like oxidoreductase N-terminal" evidence="1">
    <location>
        <begin position="47"/>
        <end position="169"/>
    </location>
</feature>
<gene>
    <name evidence="3" type="ORF">E1898_16235</name>
</gene>
<dbReference type="PROSITE" id="PS51318">
    <property type="entry name" value="TAT"/>
    <property type="match status" value="1"/>
</dbReference>
<dbReference type="Pfam" id="PF01408">
    <property type="entry name" value="GFO_IDH_MocA"/>
    <property type="match status" value="1"/>
</dbReference>
<accession>A0A4R5UR38</accession>
<keyword evidence="4" id="KW-1185">Reference proteome</keyword>
<organism evidence="3 4">
    <name type="scientific">Algoriphagus formosus</name>
    <dbReference type="NCBI Taxonomy" id="2007308"/>
    <lineage>
        <taxon>Bacteria</taxon>
        <taxon>Pseudomonadati</taxon>
        <taxon>Bacteroidota</taxon>
        <taxon>Cytophagia</taxon>
        <taxon>Cytophagales</taxon>
        <taxon>Cyclobacteriaceae</taxon>
        <taxon>Algoriphagus</taxon>
    </lineage>
</organism>
<dbReference type="InterPro" id="IPR036291">
    <property type="entry name" value="NAD(P)-bd_dom_sf"/>
</dbReference>
<dbReference type="PANTHER" id="PTHR43377">
    <property type="entry name" value="BILIVERDIN REDUCTASE A"/>
    <property type="match status" value="1"/>
</dbReference>
<dbReference type="InterPro" id="IPR051450">
    <property type="entry name" value="Gfo/Idh/MocA_Oxidoreductases"/>
</dbReference>
<dbReference type="Gene3D" id="3.30.360.10">
    <property type="entry name" value="Dihydrodipicolinate Reductase, domain 2"/>
    <property type="match status" value="1"/>
</dbReference>
<dbReference type="SUPFAM" id="SSF55347">
    <property type="entry name" value="Glyceraldehyde-3-phosphate dehydrogenase-like, C-terminal domain"/>
    <property type="match status" value="1"/>
</dbReference>
<comment type="caution">
    <text evidence="3">The sequence shown here is derived from an EMBL/GenBank/DDBJ whole genome shotgun (WGS) entry which is preliminary data.</text>
</comment>
<dbReference type="InterPro" id="IPR000683">
    <property type="entry name" value="Gfo/Idh/MocA-like_OxRdtase_N"/>
</dbReference>
<name>A0A4R5UR38_9BACT</name>
<dbReference type="AlphaFoldDB" id="A0A4R5UR38"/>
<dbReference type="Pfam" id="PF02894">
    <property type="entry name" value="GFO_IDH_MocA_C"/>
    <property type="match status" value="1"/>
</dbReference>
<dbReference type="InterPro" id="IPR006311">
    <property type="entry name" value="TAT_signal"/>
</dbReference>
<dbReference type="GO" id="GO:0000166">
    <property type="term" value="F:nucleotide binding"/>
    <property type="evidence" value="ECO:0007669"/>
    <property type="project" value="InterPro"/>
</dbReference>
<dbReference type="EMBL" id="SMUW01000037">
    <property type="protein sequence ID" value="TDK41539.1"/>
    <property type="molecule type" value="Genomic_DNA"/>
</dbReference>